<feature type="domain" description="FHA" evidence="2">
    <location>
        <begin position="117"/>
        <end position="180"/>
    </location>
</feature>
<gene>
    <name evidence="4" type="ORF">KFE25_011378</name>
    <name evidence="3" type="ORF">PLUT1463_LOCUS8149</name>
</gene>
<accession>A0A7R9URZ3</accession>
<evidence type="ECO:0000313" key="3">
    <source>
        <dbReference type="EMBL" id="CAD8273833.1"/>
    </source>
</evidence>
<dbReference type="OMA" id="KCYVMDL"/>
<dbReference type="SUPFAM" id="SSF49879">
    <property type="entry name" value="SMAD/FHA domain"/>
    <property type="match status" value="1"/>
</dbReference>
<evidence type="ECO:0000256" key="1">
    <source>
        <dbReference type="SAM" id="MobiDB-lite"/>
    </source>
</evidence>
<dbReference type="EMBL" id="HBEB01012642">
    <property type="protein sequence ID" value="CAD8273833.1"/>
    <property type="molecule type" value="Transcribed_RNA"/>
</dbReference>
<dbReference type="EMBL" id="JAGTXO010000031">
    <property type="protein sequence ID" value="KAG8460603.1"/>
    <property type="molecule type" value="Genomic_DNA"/>
</dbReference>
<dbReference type="Gene3D" id="2.60.200.20">
    <property type="match status" value="1"/>
</dbReference>
<protein>
    <recommendedName>
        <fullName evidence="2">FHA domain-containing protein</fullName>
    </recommendedName>
</protein>
<dbReference type="PANTHER" id="PTHR23308">
    <property type="entry name" value="NUCLEAR INHIBITOR OF PROTEIN PHOSPHATASE-1"/>
    <property type="match status" value="1"/>
</dbReference>
<dbReference type="PROSITE" id="PS50006">
    <property type="entry name" value="FHA_DOMAIN"/>
    <property type="match status" value="1"/>
</dbReference>
<reference evidence="3" key="1">
    <citation type="submission" date="2021-01" db="EMBL/GenBank/DDBJ databases">
        <authorList>
            <person name="Corre E."/>
            <person name="Pelletier E."/>
            <person name="Niang G."/>
            <person name="Scheremetjew M."/>
            <person name="Finn R."/>
            <person name="Kale V."/>
            <person name="Holt S."/>
            <person name="Cochrane G."/>
            <person name="Meng A."/>
            <person name="Brown T."/>
            <person name="Cohen L."/>
        </authorList>
    </citation>
    <scope>NUCLEOTIDE SEQUENCE</scope>
    <source>
        <strain evidence="3">RCC1537</strain>
    </source>
</reference>
<dbReference type="Proteomes" id="UP000751190">
    <property type="component" value="Unassembled WGS sequence"/>
</dbReference>
<dbReference type="SMART" id="SM00240">
    <property type="entry name" value="FHA"/>
    <property type="match status" value="1"/>
</dbReference>
<feature type="compositionally biased region" description="Pro residues" evidence="1">
    <location>
        <begin position="40"/>
        <end position="58"/>
    </location>
</feature>
<name>A0A7R9URZ3_DIALT</name>
<feature type="compositionally biased region" description="Low complexity" evidence="1">
    <location>
        <begin position="30"/>
        <end position="39"/>
    </location>
</feature>
<dbReference type="InterPro" id="IPR050923">
    <property type="entry name" value="Cell_Proc_Reg/RNA_Proc"/>
</dbReference>
<dbReference type="InterPro" id="IPR000253">
    <property type="entry name" value="FHA_dom"/>
</dbReference>
<proteinExistence type="predicted"/>
<evidence type="ECO:0000313" key="4">
    <source>
        <dbReference type="EMBL" id="KAG8460603.1"/>
    </source>
</evidence>
<evidence type="ECO:0000313" key="5">
    <source>
        <dbReference type="Proteomes" id="UP000751190"/>
    </source>
</evidence>
<feature type="region of interest" description="Disordered" evidence="1">
    <location>
        <begin position="1"/>
        <end position="63"/>
    </location>
</feature>
<feature type="compositionally biased region" description="Basic and acidic residues" evidence="1">
    <location>
        <begin position="1"/>
        <end position="22"/>
    </location>
</feature>
<dbReference type="Pfam" id="PF00498">
    <property type="entry name" value="FHA"/>
    <property type="match status" value="1"/>
</dbReference>
<keyword evidence="5" id="KW-1185">Reference proteome</keyword>
<evidence type="ECO:0000259" key="2">
    <source>
        <dbReference type="PROSITE" id="PS50006"/>
    </source>
</evidence>
<organism evidence="3">
    <name type="scientific">Diacronema lutheri</name>
    <name type="common">Unicellular marine alga</name>
    <name type="synonym">Monochrysis lutheri</name>
    <dbReference type="NCBI Taxonomy" id="2081491"/>
    <lineage>
        <taxon>Eukaryota</taxon>
        <taxon>Haptista</taxon>
        <taxon>Haptophyta</taxon>
        <taxon>Pavlovophyceae</taxon>
        <taxon>Pavlovales</taxon>
        <taxon>Pavlovaceae</taxon>
        <taxon>Diacronema</taxon>
    </lineage>
</organism>
<reference evidence="4" key="2">
    <citation type="submission" date="2021-05" db="EMBL/GenBank/DDBJ databases">
        <title>The genome of the haptophyte Pavlova lutheri (Diacronema luteri, Pavlovales) - a model for lipid biosynthesis in eukaryotic algae.</title>
        <authorList>
            <person name="Hulatt C.J."/>
            <person name="Posewitz M.C."/>
        </authorList>
    </citation>
    <scope>NUCLEOTIDE SEQUENCE</scope>
    <source>
        <strain evidence="4">NIVA-4/92</strain>
    </source>
</reference>
<sequence>MEEGRFARGEKRERDEGDEARSSRKLAQCAPSRRAQSSSGPPPPPPPPSVPAAAPPPAANYETSGLLAGETNRCNGVVLKWNEPPDAHVPTQRWRLYIFKGDDPIDEPYQIHRQSAYLLGRERRVADIPLDHPSCSSQHAVLQFRETEKAEDGGTRRRRIRPYLMDLGSTNGTYLNSQKLEPQRYVELFERDVLKFGYSSRDFVLLHEESAG</sequence>
<dbReference type="OrthoDB" id="444265at2759"/>
<dbReference type="AlphaFoldDB" id="A0A7R9URZ3"/>
<dbReference type="InterPro" id="IPR008984">
    <property type="entry name" value="SMAD_FHA_dom_sf"/>
</dbReference>